<dbReference type="PANTHER" id="PTHR11820:SF7">
    <property type="entry name" value="ACYLPYRUVASE FAHD1, MITOCHONDRIAL"/>
    <property type="match status" value="1"/>
</dbReference>
<dbReference type="PATRIC" id="fig|187330.3.peg.1560"/>
<dbReference type="GO" id="GO:0046872">
    <property type="term" value="F:metal ion binding"/>
    <property type="evidence" value="ECO:0007669"/>
    <property type="project" value="UniProtKB-KW"/>
</dbReference>
<evidence type="ECO:0000256" key="1">
    <source>
        <dbReference type="ARBA" id="ARBA00022723"/>
    </source>
</evidence>
<protein>
    <submittedName>
        <fullName evidence="3">Fumarylacetoacetate hydrolase</fullName>
    </submittedName>
</protein>
<dbReference type="OrthoDB" id="9805307at2"/>
<keyword evidence="3" id="KW-0378">Hydrolase</keyword>
<name>A0A0N0LXM4_9GAMM</name>
<dbReference type="EMBL" id="LHPH01000020">
    <property type="protein sequence ID" value="KPH60741.1"/>
    <property type="molecule type" value="Genomic_DNA"/>
</dbReference>
<dbReference type="Pfam" id="PF01557">
    <property type="entry name" value="FAA_hydrolase"/>
    <property type="match status" value="1"/>
</dbReference>
<evidence type="ECO:0000313" key="3">
    <source>
        <dbReference type="EMBL" id="KPH60741.1"/>
    </source>
</evidence>
<organism evidence="3 4">
    <name type="scientific">Pseudoalteromonas porphyrae</name>
    <dbReference type="NCBI Taxonomy" id="187330"/>
    <lineage>
        <taxon>Bacteria</taxon>
        <taxon>Pseudomonadati</taxon>
        <taxon>Pseudomonadota</taxon>
        <taxon>Gammaproteobacteria</taxon>
        <taxon>Alteromonadales</taxon>
        <taxon>Pseudoalteromonadaceae</taxon>
        <taxon>Pseudoalteromonas</taxon>
    </lineage>
</organism>
<dbReference type="PANTHER" id="PTHR11820">
    <property type="entry name" value="ACYLPYRUVASE"/>
    <property type="match status" value="1"/>
</dbReference>
<dbReference type="InterPro" id="IPR011234">
    <property type="entry name" value="Fumarylacetoacetase-like_C"/>
</dbReference>
<proteinExistence type="predicted"/>
<dbReference type="InterPro" id="IPR036663">
    <property type="entry name" value="Fumarylacetoacetase_C_sf"/>
</dbReference>
<evidence type="ECO:0000259" key="2">
    <source>
        <dbReference type="Pfam" id="PF01557"/>
    </source>
</evidence>
<accession>A0A0N0LXM4</accession>
<comment type="caution">
    <text evidence="3">The sequence shown here is derived from an EMBL/GenBank/DDBJ whole genome shotgun (WGS) entry which is preliminary data.</text>
</comment>
<dbReference type="STRING" id="187330.AMS58_16715"/>
<reference evidence="3 4" key="1">
    <citation type="submission" date="2015-08" db="EMBL/GenBank/DDBJ databases">
        <title>Draft Genome Sequence of Pseudoalteromonas porphyrae UCD-SED14.</title>
        <authorList>
            <person name="Coil D.A."/>
            <person name="Jospin G."/>
            <person name="Lee R.D."/>
            <person name="Eisen J.A."/>
        </authorList>
    </citation>
    <scope>NUCLEOTIDE SEQUENCE [LARGE SCALE GENOMIC DNA]</scope>
    <source>
        <strain evidence="3 4">UCD-SED14</strain>
    </source>
</reference>
<gene>
    <name evidence="3" type="ORF">ADS77_15625</name>
</gene>
<dbReference type="SUPFAM" id="SSF56529">
    <property type="entry name" value="FAH"/>
    <property type="match status" value="1"/>
</dbReference>
<evidence type="ECO:0000313" key="4">
    <source>
        <dbReference type="Proteomes" id="UP000037848"/>
    </source>
</evidence>
<dbReference type="AlphaFoldDB" id="A0A0N0LXM4"/>
<dbReference type="RefSeq" id="WP_054206175.1">
    <property type="nucleotide sequence ID" value="NZ_LHPH01000020.1"/>
</dbReference>
<dbReference type="GO" id="GO:0018773">
    <property type="term" value="F:acetylpyruvate hydrolase activity"/>
    <property type="evidence" value="ECO:0007669"/>
    <property type="project" value="TreeGrafter"/>
</dbReference>
<keyword evidence="1" id="KW-0479">Metal-binding</keyword>
<dbReference type="Proteomes" id="UP000037848">
    <property type="component" value="Unassembled WGS sequence"/>
</dbReference>
<feature type="domain" description="Fumarylacetoacetase-like C-terminal" evidence="2">
    <location>
        <begin position="15"/>
        <end position="188"/>
    </location>
</feature>
<keyword evidence="4" id="KW-1185">Reference proteome</keyword>
<sequence>MNTILCATESISPNKVVCVGRNFAAHIAELGNETPTELLLFIKPNSAISTNLKSHHNDDELHFETELCFLVQNNRLAAVGIGLDLTKRDVQTHLKSKGLPWERAKAFDGSAVFSEFVLIDDSKAAFSFSLNINGQVQQQGDCELMITKPDAIFAQISEFMTLQDGDIIMTGTPAGVAVVNAGSEFVAQLYLSQQLLLEQRWLAV</sequence>
<dbReference type="Gene3D" id="3.90.850.10">
    <property type="entry name" value="Fumarylacetoacetase-like, C-terminal domain"/>
    <property type="match status" value="1"/>
</dbReference>